<dbReference type="EMBL" id="QLNQ01000030">
    <property type="protein sequence ID" value="RCK55267.1"/>
    <property type="molecule type" value="Genomic_DNA"/>
</dbReference>
<feature type="compositionally biased region" description="Basic and acidic residues" evidence="1">
    <location>
        <begin position="34"/>
        <end position="54"/>
    </location>
</feature>
<dbReference type="Pfam" id="PF17104">
    <property type="entry name" value="YBL010C_LAA2"/>
    <property type="match status" value="1"/>
</dbReference>
<proteinExistence type="predicted"/>
<dbReference type="InterPro" id="IPR031355">
    <property type="entry name" value="YBL010C/LAA2-like"/>
</dbReference>
<dbReference type="OrthoDB" id="5378975at2759"/>
<dbReference type="PANTHER" id="PTHR38698:SF1">
    <property type="entry name" value="FUNGAL PROTEIN"/>
    <property type="match status" value="1"/>
</dbReference>
<keyword evidence="3" id="KW-1185">Reference proteome</keyword>
<dbReference type="PANTHER" id="PTHR38698">
    <property type="entry name" value="EXPRESSED PROTEIN"/>
    <property type="match status" value="1"/>
</dbReference>
<evidence type="ECO:0000313" key="3">
    <source>
        <dbReference type="Proteomes" id="UP000253472"/>
    </source>
</evidence>
<dbReference type="AlphaFoldDB" id="A0A367XNQ1"/>
<sequence length="370" mass="42538">MSDHEETSEIVHDDTIDVVDEYLPDDEHEEEESETTKEHVNNEEMDQEELKPEEEPQEEEDDEDEDDFDDFNEADFQAANHDQHDQEEDDDDDFGDFDDIEYHHSHHPTPALPTSIFSNPKEFSIQLDSQLNDIFPTPQSTPQPQPSLSDSTVLNERSEIIYKQISNMPYLQPSNWIKSNIRHNLLIKLGIPINLDELNPTTTTTTISTTTTTTVASASVPGSTSSISEARRRSSISAADIDWTQFAIPKLDDMGLDADARADMIKNTGEVLARVEVLNLLHISEQFLRDASNKEVLDEKLDELTRNYDELIQLSAVWLGRIDDLKGDFEIYENVVQSYIGYSQKLRRDEIFENLKKLKHTKKKKKLWNK</sequence>
<feature type="compositionally biased region" description="Acidic residues" evidence="1">
    <location>
        <begin position="85"/>
        <end position="99"/>
    </location>
</feature>
<comment type="caution">
    <text evidence="2">The sequence shown here is derived from an EMBL/GenBank/DDBJ whole genome shotgun (WGS) entry which is preliminary data.</text>
</comment>
<organism evidence="2 3">
    <name type="scientific">Candida viswanathii</name>
    <dbReference type="NCBI Taxonomy" id="5486"/>
    <lineage>
        <taxon>Eukaryota</taxon>
        <taxon>Fungi</taxon>
        <taxon>Dikarya</taxon>
        <taxon>Ascomycota</taxon>
        <taxon>Saccharomycotina</taxon>
        <taxon>Pichiomycetes</taxon>
        <taxon>Debaryomycetaceae</taxon>
        <taxon>Candida/Lodderomyces clade</taxon>
        <taxon>Candida</taxon>
    </lineage>
</organism>
<gene>
    <name evidence="2" type="ORF">Cantr_03792</name>
</gene>
<feature type="compositionally biased region" description="Acidic residues" evidence="1">
    <location>
        <begin position="16"/>
        <end position="33"/>
    </location>
</feature>
<feature type="compositionally biased region" description="Acidic residues" evidence="1">
    <location>
        <begin position="55"/>
        <end position="73"/>
    </location>
</feature>
<protein>
    <submittedName>
        <fullName evidence="2">Uncharacterized protein C8E11.05c</fullName>
    </submittedName>
</protein>
<feature type="compositionally biased region" description="Basic and acidic residues" evidence="1">
    <location>
        <begin position="1"/>
        <end position="15"/>
    </location>
</feature>
<name>A0A367XNQ1_9ASCO</name>
<evidence type="ECO:0000256" key="1">
    <source>
        <dbReference type="SAM" id="MobiDB-lite"/>
    </source>
</evidence>
<dbReference type="STRING" id="5486.A0A367XNQ1"/>
<evidence type="ECO:0000313" key="2">
    <source>
        <dbReference type="EMBL" id="RCK55267.1"/>
    </source>
</evidence>
<reference evidence="2 3" key="1">
    <citation type="submission" date="2018-06" db="EMBL/GenBank/DDBJ databases">
        <title>Whole genome sequencing of Candida tropicalis (genome annotated by CSBL at Korea University).</title>
        <authorList>
            <person name="Ahn J."/>
        </authorList>
    </citation>
    <scope>NUCLEOTIDE SEQUENCE [LARGE SCALE GENOMIC DNA]</scope>
    <source>
        <strain evidence="2 3">ATCC 20962</strain>
    </source>
</reference>
<accession>A0A367XNQ1</accession>
<dbReference type="Proteomes" id="UP000253472">
    <property type="component" value="Unassembled WGS sequence"/>
</dbReference>
<feature type="region of interest" description="Disordered" evidence="1">
    <location>
        <begin position="1"/>
        <end position="117"/>
    </location>
</feature>